<dbReference type="Proteomes" id="UP000664628">
    <property type="component" value="Unassembled WGS sequence"/>
</dbReference>
<evidence type="ECO:0000259" key="1">
    <source>
        <dbReference type="Pfam" id="PF00561"/>
    </source>
</evidence>
<organism evidence="2 3">
    <name type="scientific">Fibrella forsythiae</name>
    <dbReference type="NCBI Taxonomy" id="2817061"/>
    <lineage>
        <taxon>Bacteria</taxon>
        <taxon>Pseudomonadati</taxon>
        <taxon>Bacteroidota</taxon>
        <taxon>Cytophagia</taxon>
        <taxon>Cytophagales</taxon>
        <taxon>Spirosomataceae</taxon>
        <taxon>Fibrella</taxon>
    </lineage>
</organism>
<dbReference type="EMBL" id="JAFMYW010000007">
    <property type="protein sequence ID" value="MBO0951271.1"/>
    <property type="molecule type" value="Genomic_DNA"/>
</dbReference>
<sequence>MIKRPTLVFLHGHPVSPVIWDFLASALSDDYAIVKPDFSRLTNHTSIDAYADELHGQLVSSEMGACIMIGHSMGGYVALAAAEKYPDRVKGIVLFNSTALADPDTDQQRQKRDDAKTMLETEGGHAFVEKSIPAMFSEEHRHSLANEIRQLVDAHKSLPEDAMLAGLQAIRTRPDRTAVLQNAGIPVLIIVGREDKAIPIERSNELKQKLPNAEFVVLEESGHLGMIEEPEKSLLAIKPFIEKIHAE</sequence>
<dbReference type="InterPro" id="IPR000073">
    <property type="entry name" value="AB_hydrolase_1"/>
</dbReference>
<evidence type="ECO:0000313" key="3">
    <source>
        <dbReference type="Proteomes" id="UP000664628"/>
    </source>
</evidence>
<gene>
    <name evidence="2" type="ORF">J2I46_21990</name>
</gene>
<dbReference type="InterPro" id="IPR050266">
    <property type="entry name" value="AB_hydrolase_sf"/>
</dbReference>
<feature type="domain" description="AB hydrolase-1" evidence="1">
    <location>
        <begin position="5"/>
        <end position="230"/>
    </location>
</feature>
<protein>
    <submittedName>
        <fullName evidence="2">Alpha/beta hydrolase</fullName>
    </submittedName>
</protein>
<proteinExistence type="predicted"/>
<evidence type="ECO:0000313" key="2">
    <source>
        <dbReference type="EMBL" id="MBO0951271.1"/>
    </source>
</evidence>
<dbReference type="RefSeq" id="WP_207331224.1">
    <property type="nucleotide sequence ID" value="NZ_JAFMYW010000007.1"/>
</dbReference>
<dbReference type="Gene3D" id="3.40.50.1820">
    <property type="entry name" value="alpha/beta hydrolase"/>
    <property type="match status" value="1"/>
</dbReference>
<dbReference type="PANTHER" id="PTHR43798">
    <property type="entry name" value="MONOACYLGLYCEROL LIPASE"/>
    <property type="match status" value="1"/>
</dbReference>
<name>A0ABS3JPD6_9BACT</name>
<dbReference type="PANTHER" id="PTHR43798:SF33">
    <property type="entry name" value="HYDROLASE, PUTATIVE (AFU_ORTHOLOGUE AFUA_2G14860)-RELATED"/>
    <property type="match status" value="1"/>
</dbReference>
<dbReference type="Pfam" id="PF00561">
    <property type="entry name" value="Abhydrolase_1"/>
    <property type="match status" value="1"/>
</dbReference>
<dbReference type="SUPFAM" id="SSF53474">
    <property type="entry name" value="alpha/beta-Hydrolases"/>
    <property type="match status" value="1"/>
</dbReference>
<accession>A0ABS3JPD6</accession>
<dbReference type="PRINTS" id="PR00111">
    <property type="entry name" value="ABHYDROLASE"/>
</dbReference>
<reference evidence="2 3" key="1">
    <citation type="submission" date="2021-03" db="EMBL/GenBank/DDBJ databases">
        <title>Fibrella sp. HMF5405 genome sequencing and assembly.</title>
        <authorList>
            <person name="Kang H."/>
            <person name="Kim H."/>
            <person name="Bae S."/>
            <person name="Joh K."/>
        </authorList>
    </citation>
    <scope>NUCLEOTIDE SEQUENCE [LARGE SCALE GENOMIC DNA]</scope>
    <source>
        <strain evidence="2 3">HMF5405</strain>
    </source>
</reference>
<keyword evidence="2" id="KW-0378">Hydrolase</keyword>
<dbReference type="InterPro" id="IPR029058">
    <property type="entry name" value="AB_hydrolase_fold"/>
</dbReference>
<keyword evidence="3" id="KW-1185">Reference proteome</keyword>
<dbReference type="GO" id="GO:0016787">
    <property type="term" value="F:hydrolase activity"/>
    <property type="evidence" value="ECO:0007669"/>
    <property type="project" value="UniProtKB-KW"/>
</dbReference>
<comment type="caution">
    <text evidence="2">The sequence shown here is derived from an EMBL/GenBank/DDBJ whole genome shotgun (WGS) entry which is preliminary data.</text>
</comment>